<sequence length="156" mass="17579">MVITPGFGVATARFGMTVAEALDVIGRPDQDFVDNDGDRCLCYNSFGMVLKFEELHSGRLGWLLVLGPEATLWGHNPFNMRFSELEPLLDARLNETKDREDYGYWGSTTWEDSWLEVQHALDRVQQINLGVRFDSEDNPLWPENPKAEAAGDGDGE</sequence>
<evidence type="ECO:0000313" key="2">
    <source>
        <dbReference type="EMBL" id="MFC7339479.1"/>
    </source>
</evidence>
<dbReference type="Proteomes" id="UP001596472">
    <property type="component" value="Unassembled WGS sequence"/>
</dbReference>
<proteinExistence type="predicted"/>
<evidence type="ECO:0000256" key="1">
    <source>
        <dbReference type="SAM" id="MobiDB-lite"/>
    </source>
</evidence>
<name>A0ABW2LAJ6_9BACT</name>
<gene>
    <name evidence="2" type="ORF">ACFQY0_19965</name>
</gene>
<reference evidence="3" key="1">
    <citation type="journal article" date="2019" name="Int. J. Syst. Evol. Microbiol.">
        <title>The Global Catalogue of Microorganisms (GCM) 10K type strain sequencing project: providing services to taxonomists for standard genome sequencing and annotation.</title>
        <authorList>
            <consortium name="The Broad Institute Genomics Platform"/>
            <consortium name="The Broad Institute Genome Sequencing Center for Infectious Disease"/>
            <person name="Wu L."/>
            <person name="Ma J."/>
        </authorList>
    </citation>
    <scope>NUCLEOTIDE SEQUENCE [LARGE SCALE GENOMIC DNA]</scope>
    <source>
        <strain evidence="3">CGMCC 4.1467</strain>
    </source>
</reference>
<organism evidence="2 3">
    <name type="scientific">Haloferula chungangensis</name>
    <dbReference type="NCBI Taxonomy" id="1048331"/>
    <lineage>
        <taxon>Bacteria</taxon>
        <taxon>Pseudomonadati</taxon>
        <taxon>Verrucomicrobiota</taxon>
        <taxon>Verrucomicrobiia</taxon>
        <taxon>Verrucomicrobiales</taxon>
        <taxon>Verrucomicrobiaceae</taxon>
        <taxon>Haloferula</taxon>
    </lineage>
</organism>
<protein>
    <submittedName>
        <fullName evidence="2">Uncharacterized protein</fullName>
    </submittedName>
</protein>
<evidence type="ECO:0000313" key="3">
    <source>
        <dbReference type="Proteomes" id="UP001596472"/>
    </source>
</evidence>
<accession>A0ABW2LAJ6</accession>
<dbReference type="EMBL" id="JBHTBS010000018">
    <property type="protein sequence ID" value="MFC7339479.1"/>
    <property type="molecule type" value="Genomic_DNA"/>
</dbReference>
<feature type="region of interest" description="Disordered" evidence="1">
    <location>
        <begin position="135"/>
        <end position="156"/>
    </location>
</feature>
<keyword evidence="3" id="KW-1185">Reference proteome</keyword>
<comment type="caution">
    <text evidence="2">The sequence shown here is derived from an EMBL/GenBank/DDBJ whole genome shotgun (WGS) entry which is preliminary data.</text>
</comment>